<gene>
    <name evidence="1" type="ORF">KHLLAP_LOCUS11970</name>
</gene>
<dbReference type="EMBL" id="CAUWAG010000018">
    <property type="protein sequence ID" value="CAJ2511502.1"/>
    <property type="molecule type" value="Genomic_DNA"/>
</dbReference>
<dbReference type="AlphaFoldDB" id="A0AAI8VUU0"/>
<keyword evidence="2" id="KW-1185">Reference proteome</keyword>
<evidence type="ECO:0000313" key="1">
    <source>
        <dbReference type="EMBL" id="CAJ2511502.1"/>
    </source>
</evidence>
<name>A0AAI8VUU0_9PEZI</name>
<reference evidence="1" key="1">
    <citation type="submission" date="2023-10" db="EMBL/GenBank/DDBJ databases">
        <authorList>
            <person name="Hackl T."/>
        </authorList>
    </citation>
    <scope>NUCLEOTIDE SEQUENCE</scope>
</reference>
<accession>A0AAI8VUU0</accession>
<evidence type="ECO:0000313" key="2">
    <source>
        <dbReference type="Proteomes" id="UP001295740"/>
    </source>
</evidence>
<proteinExistence type="predicted"/>
<dbReference type="Proteomes" id="UP001295740">
    <property type="component" value="Unassembled WGS sequence"/>
</dbReference>
<protein>
    <submittedName>
        <fullName evidence="1">Uu.00g071270.m01.CDS01</fullName>
    </submittedName>
</protein>
<organism evidence="1 2">
    <name type="scientific">Anthostomella pinea</name>
    <dbReference type="NCBI Taxonomy" id="933095"/>
    <lineage>
        <taxon>Eukaryota</taxon>
        <taxon>Fungi</taxon>
        <taxon>Dikarya</taxon>
        <taxon>Ascomycota</taxon>
        <taxon>Pezizomycotina</taxon>
        <taxon>Sordariomycetes</taxon>
        <taxon>Xylariomycetidae</taxon>
        <taxon>Xylariales</taxon>
        <taxon>Xylariaceae</taxon>
        <taxon>Anthostomella</taxon>
    </lineage>
</organism>
<sequence>MPLQVLPLEAQTLTAYAFALQKRHLLRDPTVRFLRVVDQDRTDGNSELDLDLTYSISFRRIDLY</sequence>
<comment type="caution">
    <text evidence="1">The sequence shown here is derived from an EMBL/GenBank/DDBJ whole genome shotgun (WGS) entry which is preliminary data.</text>
</comment>